<gene>
    <name evidence="7" type="ORF">AQUCO_01300576v1</name>
</gene>
<evidence type="ECO:0008006" key="9">
    <source>
        <dbReference type="Google" id="ProtNLM"/>
    </source>
</evidence>
<dbReference type="GO" id="GO:0005666">
    <property type="term" value="C:RNA polymerase III complex"/>
    <property type="evidence" value="ECO:0007669"/>
    <property type="project" value="TreeGrafter"/>
</dbReference>
<dbReference type="FunFam" id="3.40.1340.10:FF:000001">
    <property type="entry name" value="DNA-directed RNA polymerases I, II, and III subunit RPABC1"/>
    <property type="match status" value="1"/>
</dbReference>
<name>A0A2G5E2G4_AQUCA</name>
<dbReference type="FunFam" id="3.90.940.20:FF:000001">
    <property type="entry name" value="DNA-directed RNA polymerases I, II, and III subunit RPABC1"/>
    <property type="match status" value="1"/>
</dbReference>
<keyword evidence="8" id="KW-1185">Reference proteome</keyword>
<dbReference type="Pfam" id="PF03871">
    <property type="entry name" value="RNA_pol_Rpb5_N"/>
    <property type="match status" value="1"/>
</dbReference>
<organism evidence="7 8">
    <name type="scientific">Aquilegia coerulea</name>
    <name type="common">Rocky mountain columbine</name>
    <dbReference type="NCBI Taxonomy" id="218851"/>
    <lineage>
        <taxon>Eukaryota</taxon>
        <taxon>Viridiplantae</taxon>
        <taxon>Streptophyta</taxon>
        <taxon>Embryophyta</taxon>
        <taxon>Tracheophyta</taxon>
        <taxon>Spermatophyta</taxon>
        <taxon>Magnoliopsida</taxon>
        <taxon>Ranunculales</taxon>
        <taxon>Ranunculaceae</taxon>
        <taxon>Thalictroideae</taxon>
        <taxon>Aquilegia</taxon>
    </lineage>
</organism>
<dbReference type="HAMAP" id="MF_00025">
    <property type="entry name" value="RNApol_Rpo5_RPB5"/>
    <property type="match status" value="1"/>
</dbReference>
<evidence type="ECO:0000313" key="8">
    <source>
        <dbReference type="Proteomes" id="UP000230069"/>
    </source>
</evidence>
<feature type="domain" description="RNA polymerase subunit H/Rpb5 C-terminal" evidence="5">
    <location>
        <begin position="135"/>
        <end position="207"/>
    </location>
</feature>
<evidence type="ECO:0000256" key="2">
    <source>
        <dbReference type="ARBA" id="ARBA00023163"/>
    </source>
</evidence>
<evidence type="ECO:0000313" key="7">
    <source>
        <dbReference type="EMBL" id="PIA49935.1"/>
    </source>
</evidence>
<dbReference type="GO" id="GO:0005665">
    <property type="term" value="C:RNA polymerase II, core complex"/>
    <property type="evidence" value="ECO:0007669"/>
    <property type="project" value="TreeGrafter"/>
</dbReference>
<sequence length="210" mass="24376">MSCSPEVITRLYRIRKTALEMLKDRGYSVTDEEIQISRDGFRDKFVKENFKRESLEIIKERIKDDGKLEKVCVVFSNDPKNTGVKELKTVVTHMKHENINKGIVIIQHKVSPFAKNVVNEGRGTLEVFEEAELLVNITHHDLVPKHELLTPEQKQAVLENYTIKEFQLPRILKSDPVARYYGLTRGQVVKITRKSETAGEYITYRYVVDK</sequence>
<evidence type="ECO:0000256" key="4">
    <source>
        <dbReference type="ARBA" id="ARBA00025765"/>
    </source>
</evidence>
<evidence type="ECO:0000259" key="5">
    <source>
        <dbReference type="Pfam" id="PF01191"/>
    </source>
</evidence>
<dbReference type="InterPro" id="IPR035913">
    <property type="entry name" value="RPB5-like_sf"/>
</dbReference>
<feature type="domain" description="RNA polymerase Rpb5 N-terminal" evidence="6">
    <location>
        <begin position="8"/>
        <end position="94"/>
    </location>
</feature>
<comment type="subcellular location">
    <subcellularLocation>
        <location evidence="1">Nucleus</location>
    </subcellularLocation>
</comment>
<dbReference type="AlphaFoldDB" id="A0A2G5E2G4"/>
<dbReference type="SUPFAM" id="SSF55287">
    <property type="entry name" value="RPB5-like RNA polymerase subunit"/>
    <property type="match status" value="1"/>
</dbReference>
<comment type="similarity">
    <text evidence="4">Belongs to the archaeal Rpo5/eukaryotic RPB5 RNA polymerase subunit family.</text>
</comment>
<evidence type="ECO:0000256" key="1">
    <source>
        <dbReference type="ARBA" id="ARBA00004123"/>
    </source>
</evidence>
<dbReference type="STRING" id="218851.A0A2G5E2G4"/>
<dbReference type="PANTHER" id="PTHR10535">
    <property type="entry name" value="DNA-DIRECTED RNA POLYMERASES I, II, AND III SUBUNIT RPABC1"/>
    <property type="match status" value="1"/>
</dbReference>
<dbReference type="GO" id="GO:0042797">
    <property type="term" value="P:tRNA transcription by RNA polymerase III"/>
    <property type="evidence" value="ECO:0007669"/>
    <property type="project" value="TreeGrafter"/>
</dbReference>
<dbReference type="InterPro" id="IPR000783">
    <property type="entry name" value="RNA_pol_subH/Rpb5_C"/>
</dbReference>
<dbReference type="GO" id="GO:0006362">
    <property type="term" value="P:transcription elongation by RNA polymerase I"/>
    <property type="evidence" value="ECO:0007669"/>
    <property type="project" value="TreeGrafter"/>
</dbReference>
<dbReference type="EMBL" id="KZ305030">
    <property type="protein sequence ID" value="PIA49935.1"/>
    <property type="molecule type" value="Genomic_DNA"/>
</dbReference>
<dbReference type="InterPro" id="IPR036710">
    <property type="entry name" value="RNA_pol_Rpb5_N_sf"/>
</dbReference>
<dbReference type="GO" id="GO:0003677">
    <property type="term" value="F:DNA binding"/>
    <property type="evidence" value="ECO:0007669"/>
    <property type="project" value="InterPro"/>
</dbReference>
<proteinExistence type="inferred from homology"/>
<reference evidence="7 8" key="1">
    <citation type="submission" date="2017-09" db="EMBL/GenBank/DDBJ databases">
        <title>WGS assembly of Aquilegia coerulea Goldsmith.</title>
        <authorList>
            <person name="Hodges S."/>
            <person name="Kramer E."/>
            <person name="Nordborg M."/>
            <person name="Tomkins J."/>
            <person name="Borevitz J."/>
            <person name="Derieg N."/>
            <person name="Yan J."/>
            <person name="Mihaltcheva S."/>
            <person name="Hayes R.D."/>
            <person name="Rokhsar D."/>
        </authorList>
    </citation>
    <scope>NUCLEOTIDE SEQUENCE [LARGE SCALE GENOMIC DNA]</scope>
    <source>
        <strain evidence="8">cv. Goldsmith</strain>
    </source>
</reference>
<dbReference type="GO" id="GO:0003899">
    <property type="term" value="F:DNA-directed RNA polymerase activity"/>
    <property type="evidence" value="ECO:0007669"/>
    <property type="project" value="InterPro"/>
</dbReference>
<dbReference type="PANTHER" id="PTHR10535:SF0">
    <property type="entry name" value="DNA-DIRECTED RNA POLYMERASES I, II, AND III SUBUNIT RPABC1"/>
    <property type="match status" value="1"/>
</dbReference>
<dbReference type="Gene3D" id="3.40.1340.10">
    <property type="entry name" value="RNA polymerase, Rpb5, N-terminal domain"/>
    <property type="match status" value="1"/>
</dbReference>
<accession>A0A2G5E2G4</accession>
<dbReference type="InterPro" id="IPR005571">
    <property type="entry name" value="RNA_pol_Rpb5_N"/>
</dbReference>
<dbReference type="GO" id="GO:0006366">
    <property type="term" value="P:transcription by RNA polymerase II"/>
    <property type="evidence" value="ECO:0007669"/>
    <property type="project" value="TreeGrafter"/>
</dbReference>
<keyword evidence="2" id="KW-0804">Transcription</keyword>
<dbReference type="PIRSF" id="PIRSF000747">
    <property type="entry name" value="RPB5"/>
    <property type="match status" value="1"/>
</dbReference>
<keyword evidence="3" id="KW-0539">Nucleus</keyword>
<dbReference type="NCBIfam" id="NF007129">
    <property type="entry name" value="PRK09570.1"/>
    <property type="match status" value="1"/>
</dbReference>
<evidence type="ECO:0000259" key="6">
    <source>
        <dbReference type="Pfam" id="PF03871"/>
    </source>
</evidence>
<dbReference type="Gene3D" id="3.90.940.20">
    <property type="entry name" value="RPB5-like RNA polymerase subunit"/>
    <property type="match status" value="1"/>
</dbReference>
<evidence type="ECO:0000256" key="3">
    <source>
        <dbReference type="ARBA" id="ARBA00023242"/>
    </source>
</evidence>
<dbReference type="OrthoDB" id="248779at2759"/>
<dbReference type="InParanoid" id="A0A2G5E2G4"/>
<dbReference type="Proteomes" id="UP000230069">
    <property type="component" value="Unassembled WGS sequence"/>
</dbReference>
<dbReference type="Pfam" id="PF01191">
    <property type="entry name" value="RNA_pol_Rpb5_C"/>
    <property type="match status" value="1"/>
</dbReference>
<dbReference type="GO" id="GO:0005736">
    <property type="term" value="C:RNA polymerase I complex"/>
    <property type="evidence" value="ECO:0007669"/>
    <property type="project" value="TreeGrafter"/>
</dbReference>
<protein>
    <recommendedName>
        <fullName evidence="9">RNA polymerase subunit H/Rpb5 C-terminal domain-containing protein</fullName>
    </recommendedName>
</protein>
<dbReference type="InterPro" id="IPR014381">
    <property type="entry name" value="Arch_Rpo5/euc_Rpb5"/>
</dbReference>
<dbReference type="SUPFAM" id="SSF53036">
    <property type="entry name" value="Eukaryotic RPB5 N-terminal domain"/>
    <property type="match status" value="1"/>
</dbReference>